<gene>
    <name evidence="2" type="ORF">DRW41_05590</name>
</gene>
<accession>A0A3D8GU14</accession>
<dbReference type="Proteomes" id="UP000257144">
    <property type="component" value="Unassembled WGS sequence"/>
</dbReference>
<keyword evidence="1" id="KW-0732">Signal</keyword>
<feature type="chain" id="PRO_5038840012" evidence="1">
    <location>
        <begin position="21"/>
        <end position="155"/>
    </location>
</feature>
<sequence length="155" mass="16657">MNLLSSFAAGMLLTTAICSAVYFTDGTQKASSKTVKVNPSEAEMKSKLETKGYIVQTKDEYDKAAADAKAAAEKKTVPADSKTTAKPVTKVVINVSDGMTSIDVGRALVQAGIIKDAFTFSKDIEKKNLMNKLRPGVFVVDSSMTYDQVISTIFK</sequence>
<comment type="caution">
    <text evidence="2">The sequence shown here is derived from an EMBL/GenBank/DDBJ whole genome shotgun (WGS) entry which is preliminary data.</text>
</comment>
<dbReference type="EMBL" id="QNQT01000002">
    <property type="protein sequence ID" value="RDU37948.1"/>
    <property type="molecule type" value="Genomic_DNA"/>
</dbReference>
<reference evidence="2 3" key="1">
    <citation type="submission" date="2018-07" db="EMBL/GenBank/DDBJ databases">
        <title>Bacillus sp. YLB-04 draft genome sequence.</title>
        <authorList>
            <person name="Yu L."/>
            <person name="Tang X."/>
        </authorList>
    </citation>
    <scope>NUCLEOTIDE SEQUENCE [LARGE SCALE GENOMIC DNA]</scope>
    <source>
        <strain evidence="2 3">YLB-04</strain>
    </source>
</reference>
<dbReference type="Gene3D" id="3.30.1490.480">
    <property type="entry name" value="Endolytic murein transglycosylase"/>
    <property type="match status" value="1"/>
</dbReference>
<name>A0A3D8GU14_9BACI</name>
<organism evidence="2 3">
    <name type="scientific">Neobacillus piezotolerans</name>
    <dbReference type="NCBI Taxonomy" id="2259171"/>
    <lineage>
        <taxon>Bacteria</taxon>
        <taxon>Bacillati</taxon>
        <taxon>Bacillota</taxon>
        <taxon>Bacilli</taxon>
        <taxon>Bacillales</taxon>
        <taxon>Bacillaceae</taxon>
        <taxon>Neobacillus</taxon>
    </lineage>
</organism>
<protein>
    <submittedName>
        <fullName evidence="2">Aminodeoxychorismate lyase</fullName>
    </submittedName>
</protein>
<feature type="signal peptide" evidence="1">
    <location>
        <begin position="1"/>
        <end position="20"/>
    </location>
</feature>
<dbReference type="AlphaFoldDB" id="A0A3D8GU14"/>
<keyword evidence="3" id="KW-1185">Reference proteome</keyword>
<evidence type="ECO:0000256" key="1">
    <source>
        <dbReference type="SAM" id="SignalP"/>
    </source>
</evidence>
<evidence type="ECO:0000313" key="3">
    <source>
        <dbReference type="Proteomes" id="UP000257144"/>
    </source>
</evidence>
<evidence type="ECO:0000313" key="2">
    <source>
        <dbReference type="EMBL" id="RDU37948.1"/>
    </source>
</evidence>
<proteinExistence type="predicted"/>
<dbReference type="GO" id="GO:0016829">
    <property type="term" value="F:lyase activity"/>
    <property type="evidence" value="ECO:0007669"/>
    <property type="project" value="UniProtKB-KW"/>
</dbReference>
<dbReference type="OrthoDB" id="2942983at2"/>
<keyword evidence="2" id="KW-0456">Lyase</keyword>